<comment type="caution">
    <text evidence="2">The sequence shown here is derived from an EMBL/GenBank/DDBJ whole genome shotgun (WGS) entry which is preliminary data.</text>
</comment>
<name>A0A8H7SMD3_9FUNG</name>
<evidence type="ECO:0000256" key="1">
    <source>
        <dbReference type="SAM" id="MobiDB-lite"/>
    </source>
</evidence>
<dbReference type="Proteomes" id="UP000613177">
    <property type="component" value="Unassembled WGS sequence"/>
</dbReference>
<keyword evidence="3" id="KW-1185">Reference proteome</keyword>
<dbReference type="EMBL" id="JAEPRE010000105">
    <property type="protein sequence ID" value="KAG2232615.1"/>
    <property type="molecule type" value="Genomic_DNA"/>
</dbReference>
<reference evidence="2" key="1">
    <citation type="submission" date="2021-01" db="EMBL/GenBank/DDBJ databases">
        <title>Metabolic potential, ecology and presence of endohyphal bacteria is reflected in genomic diversity of Mucoromycotina.</title>
        <authorList>
            <person name="Muszewska A."/>
            <person name="Okrasinska A."/>
            <person name="Steczkiewicz K."/>
            <person name="Drgas O."/>
            <person name="Orlowska M."/>
            <person name="Perlinska-Lenart U."/>
            <person name="Aleksandrzak-Piekarczyk T."/>
            <person name="Szatraj K."/>
            <person name="Zielenkiewicz U."/>
            <person name="Pilsyk S."/>
            <person name="Malc E."/>
            <person name="Mieczkowski P."/>
            <person name="Kruszewska J.S."/>
            <person name="Biernat P."/>
            <person name="Pawlowska J."/>
        </authorList>
    </citation>
    <scope>NUCLEOTIDE SEQUENCE</scope>
    <source>
        <strain evidence="2">WA0000018081</strain>
    </source>
</reference>
<feature type="region of interest" description="Disordered" evidence="1">
    <location>
        <begin position="1"/>
        <end position="35"/>
    </location>
</feature>
<evidence type="ECO:0000313" key="2">
    <source>
        <dbReference type="EMBL" id="KAG2232615.1"/>
    </source>
</evidence>
<dbReference type="AlphaFoldDB" id="A0A8H7SMD3"/>
<sequence>MPPLNVNTGRNRRGRPRNILPNNVTTETRRPGRASGQVVSAWGTRVPTAGDRIEDARIIGSPETTWTHLRENIGAFYRESDVCGFNGCANDMTLTYRVQKKQFYYRCRYPIPRNAHSDRQESITTNTIFYNSKKSVNVVYCILLEYFRSAKANDIYSTIKVHGVTISQISKDCQAMMNSDYVREDEDQVRGNQTDGLIHTNVIEGLWTPMKRFIHPRNRTIKDCPGKLLEFLWRRENQGLGLITGMERCIREVQLESSSSTLGSFDSFITRAEAWDEEQEVEVEAQPYEFEDNYNSEEESDYDTDDEDWVPEEGSSNPNEGLTLSPSFQPSIRYNSRPSRNNR</sequence>
<feature type="compositionally biased region" description="Polar residues" evidence="1">
    <location>
        <begin position="314"/>
        <end position="343"/>
    </location>
</feature>
<accession>A0A8H7SMD3</accession>
<gene>
    <name evidence="2" type="ORF">INT48_001304</name>
</gene>
<protein>
    <submittedName>
        <fullName evidence="2">Uncharacterized protein</fullName>
    </submittedName>
</protein>
<evidence type="ECO:0000313" key="3">
    <source>
        <dbReference type="Proteomes" id="UP000613177"/>
    </source>
</evidence>
<organism evidence="2 3">
    <name type="scientific">Thamnidium elegans</name>
    <dbReference type="NCBI Taxonomy" id="101142"/>
    <lineage>
        <taxon>Eukaryota</taxon>
        <taxon>Fungi</taxon>
        <taxon>Fungi incertae sedis</taxon>
        <taxon>Mucoromycota</taxon>
        <taxon>Mucoromycotina</taxon>
        <taxon>Mucoromycetes</taxon>
        <taxon>Mucorales</taxon>
        <taxon>Mucorineae</taxon>
        <taxon>Mucoraceae</taxon>
        <taxon>Thamnidium</taxon>
    </lineage>
</organism>
<feature type="region of interest" description="Disordered" evidence="1">
    <location>
        <begin position="276"/>
        <end position="343"/>
    </location>
</feature>
<proteinExistence type="predicted"/>
<feature type="compositionally biased region" description="Acidic residues" evidence="1">
    <location>
        <begin position="276"/>
        <end position="311"/>
    </location>
</feature>